<keyword evidence="2" id="KW-0732">Signal</keyword>
<feature type="chain" id="PRO_5016672671" evidence="2">
    <location>
        <begin position="25"/>
        <end position="67"/>
    </location>
</feature>
<accession>A0A371IDM8</accession>
<evidence type="ECO:0000256" key="2">
    <source>
        <dbReference type="SAM" id="SignalP"/>
    </source>
</evidence>
<name>A0A371IDM8_MUCPR</name>
<evidence type="ECO:0000313" key="3">
    <source>
        <dbReference type="EMBL" id="RDY13161.1"/>
    </source>
</evidence>
<sequence>MRLVTLALFSILLFIFFFFNISSAAVAGAYAKSQTITNHPLSNPRPFHDKEASTQNTVPNIKGKNFG</sequence>
<protein>
    <submittedName>
        <fullName evidence="3">Uncharacterized protein</fullName>
    </submittedName>
</protein>
<organism evidence="3 4">
    <name type="scientific">Mucuna pruriens</name>
    <name type="common">Velvet bean</name>
    <name type="synonym">Dolichos pruriens</name>
    <dbReference type="NCBI Taxonomy" id="157652"/>
    <lineage>
        <taxon>Eukaryota</taxon>
        <taxon>Viridiplantae</taxon>
        <taxon>Streptophyta</taxon>
        <taxon>Embryophyta</taxon>
        <taxon>Tracheophyta</taxon>
        <taxon>Spermatophyta</taxon>
        <taxon>Magnoliopsida</taxon>
        <taxon>eudicotyledons</taxon>
        <taxon>Gunneridae</taxon>
        <taxon>Pentapetalae</taxon>
        <taxon>rosids</taxon>
        <taxon>fabids</taxon>
        <taxon>Fabales</taxon>
        <taxon>Fabaceae</taxon>
        <taxon>Papilionoideae</taxon>
        <taxon>50 kb inversion clade</taxon>
        <taxon>NPAAA clade</taxon>
        <taxon>indigoferoid/millettioid clade</taxon>
        <taxon>Phaseoleae</taxon>
        <taxon>Mucuna</taxon>
    </lineage>
</organism>
<dbReference type="Proteomes" id="UP000257109">
    <property type="component" value="Unassembled WGS sequence"/>
</dbReference>
<feature type="signal peptide" evidence="2">
    <location>
        <begin position="1"/>
        <end position="24"/>
    </location>
</feature>
<feature type="non-terminal residue" evidence="3">
    <location>
        <position position="1"/>
    </location>
</feature>
<gene>
    <name evidence="3" type="ORF">CR513_01961</name>
</gene>
<evidence type="ECO:0000313" key="4">
    <source>
        <dbReference type="Proteomes" id="UP000257109"/>
    </source>
</evidence>
<keyword evidence="4" id="KW-1185">Reference proteome</keyword>
<dbReference type="EMBL" id="QJKJ01000334">
    <property type="protein sequence ID" value="RDY13161.1"/>
    <property type="molecule type" value="Genomic_DNA"/>
</dbReference>
<feature type="region of interest" description="Disordered" evidence="1">
    <location>
        <begin position="41"/>
        <end position="67"/>
    </location>
</feature>
<reference evidence="3" key="1">
    <citation type="submission" date="2018-05" db="EMBL/GenBank/DDBJ databases">
        <title>Draft genome of Mucuna pruriens seed.</title>
        <authorList>
            <person name="Nnadi N.E."/>
            <person name="Vos R."/>
            <person name="Hasami M.H."/>
            <person name="Devisetty U.K."/>
            <person name="Aguiy J.C."/>
        </authorList>
    </citation>
    <scope>NUCLEOTIDE SEQUENCE [LARGE SCALE GENOMIC DNA]</scope>
    <source>
        <strain evidence="3">JCA_2017</strain>
    </source>
</reference>
<evidence type="ECO:0000256" key="1">
    <source>
        <dbReference type="SAM" id="MobiDB-lite"/>
    </source>
</evidence>
<dbReference type="AlphaFoldDB" id="A0A371IDM8"/>
<proteinExistence type="predicted"/>
<comment type="caution">
    <text evidence="3">The sequence shown here is derived from an EMBL/GenBank/DDBJ whole genome shotgun (WGS) entry which is preliminary data.</text>
</comment>